<evidence type="ECO:0000256" key="1">
    <source>
        <dbReference type="SAM" id="MobiDB-lite"/>
    </source>
</evidence>
<feature type="region of interest" description="Disordered" evidence="1">
    <location>
        <begin position="1"/>
        <end position="26"/>
    </location>
</feature>
<feature type="region of interest" description="Disordered" evidence="1">
    <location>
        <begin position="278"/>
        <end position="360"/>
    </location>
</feature>
<evidence type="ECO:0000313" key="2">
    <source>
        <dbReference type="EMBL" id="ELW67248.1"/>
    </source>
</evidence>
<dbReference type="EMBL" id="KB320620">
    <property type="protein sequence ID" value="ELW67248.1"/>
    <property type="molecule type" value="Genomic_DNA"/>
</dbReference>
<feature type="compositionally biased region" description="Basic and acidic residues" evidence="1">
    <location>
        <begin position="300"/>
        <end position="315"/>
    </location>
</feature>
<reference evidence="3" key="1">
    <citation type="submission" date="2012-07" db="EMBL/GenBank/DDBJ databases">
        <title>Genome of the Chinese tree shrew, a rising model animal genetically related to primates.</title>
        <authorList>
            <person name="Zhang G."/>
            <person name="Fan Y."/>
            <person name="Yao Y."/>
            <person name="Huang Z."/>
        </authorList>
    </citation>
    <scope>NUCLEOTIDE SEQUENCE [LARGE SCALE GENOMIC DNA]</scope>
</reference>
<sequence>MGACERKAHNERRNSGKEEQDSKRPGKALEVLHDAAVTTEAAAGPCPLSFSLFYLSLFCRFNAVEPKCSHMRSRPRLGWRGFIRAIVSAPTGNVTWHLIMCLFPFSPASMSTPADLLLNNRTAPGPESGSQGRVQHEAPALALHSQGRVQQAAHLTVTWSNFQVGRPGDTPKAENCSSKGVRRSRAEGGAGPYGKLRGLQRDSERLALPQGGAVPVCRQSSPSTFRKEPQPCAMPASPAPAIPEAPPDCALAIDVGLGRPRPETHVCPACCFFGPRALEPGQTGPERSRQDALPGPRSENPAHDGGTARERRDQRCPALSRTTPGRLRLRPRGGCSEPPAFYMKPAGAPGGGHLDSSDAHSRTYRRPRCWAQATFPTASEPRGLGCSHMA</sequence>
<reference evidence="3" key="2">
    <citation type="journal article" date="2013" name="Nat. Commun.">
        <title>Genome of the Chinese tree shrew.</title>
        <authorList>
            <person name="Fan Y."/>
            <person name="Huang Z.Y."/>
            <person name="Cao C.C."/>
            <person name="Chen C.S."/>
            <person name="Chen Y.X."/>
            <person name="Fan D.D."/>
            <person name="He J."/>
            <person name="Hou H.L."/>
            <person name="Hu L."/>
            <person name="Hu X.T."/>
            <person name="Jiang X.T."/>
            <person name="Lai R."/>
            <person name="Lang Y.S."/>
            <person name="Liang B."/>
            <person name="Liao S.G."/>
            <person name="Mu D."/>
            <person name="Ma Y.Y."/>
            <person name="Niu Y.Y."/>
            <person name="Sun X.Q."/>
            <person name="Xia J.Q."/>
            <person name="Xiao J."/>
            <person name="Xiong Z.Q."/>
            <person name="Xu L."/>
            <person name="Yang L."/>
            <person name="Zhang Y."/>
            <person name="Zhao W."/>
            <person name="Zhao X.D."/>
            <person name="Zheng Y.T."/>
            <person name="Zhou J.M."/>
            <person name="Zhu Y.B."/>
            <person name="Zhang G.J."/>
            <person name="Wang J."/>
            <person name="Yao Y.G."/>
        </authorList>
    </citation>
    <scope>NUCLEOTIDE SEQUENCE [LARGE SCALE GENOMIC DNA]</scope>
</reference>
<organism evidence="2 3">
    <name type="scientific">Tupaia chinensis</name>
    <name type="common">Chinese tree shrew</name>
    <name type="synonym">Tupaia belangeri chinensis</name>
    <dbReference type="NCBI Taxonomy" id="246437"/>
    <lineage>
        <taxon>Eukaryota</taxon>
        <taxon>Metazoa</taxon>
        <taxon>Chordata</taxon>
        <taxon>Craniata</taxon>
        <taxon>Vertebrata</taxon>
        <taxon>Euteleostomi</taxon>
        <taxon>Mammalia</taxon>
        <taxon>Eutheria</taxon>
        <taxon>Euarchontoglires</taxon>
        <taxon>Scandentia</taxon>
        <taxon>Tupaiidae</taxon>
        <taxon>Tupaia</taxon>
    </lineage>
</organism>
<dbReference type="InParanoid" id="L9KX10"/>
<name>L9KX10_TUPCH</name>
<gene>
    <name evidence="2" type="ORF">TREES_T100015892</name>
</gene>
<feature type="compositionally biased region" description="Basic and acidic residues" evidence="1">
    <location>
        <begin position="1"/>
        <end position="24"/>
    </location>
</feature>
<proteinExistence type="predicted"/>
<evidence type="ECO:0000313" key="3">
    <source>
        <dbReference type="Proteomes" id="UP000011518"/>
    </source>
</evidence>
<dbReference type="AlphaFoldDB" id="L9KX10"/>
<keyword evidence="3" id="KW-1185">Reference proteome</keyword>
<feature type="region of interest" description="Disordered" evidence="1">
    <location>
        <begin position="166"/>
        <end position="242"/>
    </location>
</feature>
<protein>
    <submittedName>
        <fullName evidence="2">Uncharacterized protein</fullName>
    </submittedName>
</protein>
<dbReference type="Proteomes" id="UP000011518">
    <property type="component" value="Unassembled WGS sequence"/>
</dbReference>
<accession>L9KX10</accession>